<evidence type="ECO:0000256" key="1">
    <source>
        <dbReference type="ARBA" id="ARBA00022490"/>
    </source>
</evidence>
<dbReference type="GO" id="GO:0008994">
    <property type="term" value="F:rhamnulose-1-phosphate aldolase activity"/>
    <property type="evidence" value="ECO:0007669"/>
    <property type="project" value="UniProtKB-UniRule"/>
</dbReference>
<dbReference type="AlphaFoldDB" id="A0A1I2QYU4"/>
<dbReference type="GO" id="GO:0019323">
    <property type="term" value="P:pentose catabolic process"/>
    <property type="evidence" value="ECO:0007669"/>
    <property type="project" value="TreeGrafter"/>
</dbReference>
<dbReference type="RefSeq" id="WP_093671351.1">
    <property type="nucleotide sequence ID" value="NZ_FOOY01000008.1"/>
</dbReference>
<organism evidence="8 9">
    <name type="scientific">Sporolactobacillus nakayamae</name>
    <dbReference type="NCBI Taxonomy" id="269670"/>
    <lineage>
        <taxon>Bacteria</taxon>
        <taxon>Bacillati</taxon>
        <taxon>Bacillota</taxon>
        <taxon>Bacilli</taxon>
        <taxon>Bacillales</taxon>
        <taxon>Sporolactobacillaceae</taxon>
        <taxon>Sporolactobacillus</taxon>
    </lineage>
</organism>
<dbReference type="PANTHER" id="PTHR22789">
    <property type="entry name" value="FUCULOSE PHOSPHATE ALDOLASE"/>
    <property type="match status" value="1"/>
</dbReference>
<feature type="domain" description="Class II aldolase/adducin N-terminal" evidence="7">
    <location>
        <begin position="15"/>
        <end position="244"/>
    </location>
</feature>
<dbReference type="HAMAP" id="MF_00770">
    <property type="entry name" value="RhaD"/>
    <property type="match status" value="1"/>
</dbReference>
<accession>A0A1I2QYU4</accession>
<feature type="binding site" evidence="6">
    <location>
        <position position="148"/>
    </location>
    <ligand>
        <name>Zn(2+)</name>
        <dbReference type="ChEBI" id="CHEBI:29105"/>
    </ligand>
</feature>
<dbReference type="GO" id="GO:0019301">
    <property type="term" value="P:rhamnose catabolic process"/>
    <property type="evidence" value="ECO:0007669"/>
    <property type="project" value="UniProtKB-UniRule"/>
</dbReference>
<evidence type="ECO:0000313" key="9">
    <source>
        <dbReference type="Proteomes" id="UP000198752"/>
    </source>
</evidence>
<evidence type="ECO:0000256" key="6">
    <source>
        <dbReference type="HAMAP-Rule" id="MF_00770"/>
    </source>
</evidence>
<keyword evidence="9" id="KW-1185">Reference proteome</keyword>
<dbReference type="EC" id="4.1.2.19" evidence="6"/>
<keyword evidence="1 6" id="KW-0963">Cytoplasm</keyword>
<keyword evidence="4 6" id="KW-0456">Lyase</keyword>
<dbReference type="InterPro" id="IPR013447">
    <property type="entry name" value="Rhamnulose-1-P_Aldolase"/>
</dbReference>
<comment type="subcellular location">
    <subcellularLocation>
        <location evidence="6">Cytoplasm</location>
    </subcellularLocation>
</comment>
<comment type="similarity">
    <text evidence="6">Belongs to the aldolase class II family. RhaD subfamily.</text>
</comment>
<evidence type="ECO:0000256" key="4">
    <source>
        <dbReference type="ARBA" id="ARBA00023239"/>
    </source>
</evidence>
<dbReference type="GO" id="GO:0046872">
    <property type="term" value="F:metal ion binding"/>
    <property type="evidence" value="ECO:0007669"/>
    <property type="project" value="UniProtKB-KW"/>
</dbReference>
<dbReference type="Gene3D" id="3.40.225.10">
    <property type="entry name" value="Class II aldolase/adducin N-terminal domain"/>
    <property type="match status" value="1"/>
</dbReference>
<dbReference type="InterPro" id="IPR050197">
    <property type="entry name" value="Aldolase_class_II_sugar_metab"/>
</dbReference>
<protein>
    <recommendedName>
        <fullName evidence="6">Rhamnulose-1-phosphate aldolase</fullName>
        <ecNumber evidence="6">4.1.2.19</ecNumber>
    </recommendedName>
</protein>
<dbReference type="InterPro" id="IPR001303">
    <property type="entry name" value="Aldolase_II/adducin_N"/>
</dbReference>
<gene>
    <name evidence="6" type="primary">rhaD</name>
    <name evidence="8" type="ORF">SAMN02982927_01366</name>
</gene>
<keyword evidence="3 6" id="KW-0862">Zinc</keyword>
<evidence type="ECO:0000256" key="2">
    <source>
        <dbReference type="ARBA" id="ARBA00022723"/>
    </source>
</evidence>
<proteinExistence type="inferred from homology"/>
<evidence type="ECO:0000256" key="5">
    <source>
        <dbReference type="ARBA" id="ARBA00023308"/>
    </source>
</evidence>
<reference evidence="9" key="1">
    <citation type="submission" date="2016-10" db="EMBL/GenBank/DDBJ databases">
        <authorList>
            <person name="Varghese N."/>
            <person name="Submissions S."/>
        </authorList>
    </citation>
    <scope>NUCLEOTIDE SEQUENCE [LARGE SCALE GENOMIC DNA]</scope>
    <source>
        <strain evidence="9">ATCC 700379</strain>
    </source>
</reference>
<evidence type="ECO:0000259" key="7">
    <source>
        <dbReference type="SMART" id="SM01007"/>
    </source>
</evidence>
<dbReference type="OrthoDB" id="9784634at2"/>
<dbReference type="EMBL" id="FOOY01000008">
    <property type="protein sequence ID" value="SFG32439.1"/>
    <property type="molecule type" value="Genomic_DNA"/>
</dbReference>
<feature type="active site" evidence="6">
    <location>
        <position position="123"/>
    </location>
</feature>
<comment type="pathway">
    <text evidence="6">Carbohydrate degradation; L-rhamnose degradation; glycerone phosphate from L-rhamnose: step 3/3.</text>
</comment>
<dbReference type="NCBIfam" id="NF002963">
    <property type="entry name" value="PRK03634.1"/>
    <property type="match status" value="1"/>
</dbReference>
<dbReference type="UniPathway" id="UPA00541">
    <property type="reaction ID" value="UER00603"/>
</dbReference>
<dbReference type="SMART" id="SM01007">
    <property type="entry name" value="Aldolase_II"/>
    <property type="match status" value="1"/>
</dbReference>
<keyword evidence="5 6" id="KW-0684">Rhamnose metabolism</keyword>
<feature type="binding site" evidence="6">
    <location>
        <position position="217"/>
    </location>
    <ligand>
        <name>Zn(2+)</name>
        <dbReference type="ChEBI" id="CHEBI:29105"/>
    </ligand>
</feature>
<keyword evidence="2 6" id="KW-0479">Metal-binding</keyword>
<sequence>MTIASKSIVEANFVKEMTELASIMWSHGWDERNGGNISYIIDEDELRPYLDPDHVAKEIPFNGFGEVPENLVGKVFLVTATGSFFKNVEKRPSEELGIVRLKESGDSIDVLWGFEAGRGPTSEFPTHLLSHSVRLAQNPNHKVILHNHATNISAMTFVHSLNENELTRTLWGIISECLIVFPDGVSVIPWMVCGNRNIAEATAEKMRHSRIVLWPHHGILASGETFDDAYGLIETVEKAAQIYMLTYRNVRAQITDSQLKDLAQAFNVVPKEGILH</sequence>
<comment type="cofactor">
    <cofactor evidence="6">
        <name>Zn(2+)</name>
        <dbReference type="ChEBI" id="CHEBI:29105"/>
    </cofactor>
    <text evidence="6">Binds 1 zinc ion per subunit.</text>
</comment>
<dbReference type="STRING" id="269670.SAMN02982927_01366"/>
<dbReference type="SUPFAM" id="SSF53639">
    <property type="entry name" value="AraD/HMP-PK domain-like"/>
    <property type="match status" value="1"/>
</dbReference>
<evidence type="ECO:0000256" key="3">
    <source>
        <dbReference type="ARBA" id="ARBA00022833"/>
    </source>
</evidence>
<dbReference type="PANTHER" id="PTHR22789:SF0">
    <property type="entry name" value="3-OXO-TETRONATE 4-PHOSPHATE DECARBOXYLASE-RELATED"/>
    <property type="match status" value="1"/>
</dbReference>
<dbReference type="Pfam" id="PF00596">
    <property type="entry name" value="Aldolase_II"/>
    <property type="match status" value="1"/>
</dbReference>
<dbReference type="Proteomes" id="UP000198752">
    <property type="component" value="Unassembled WGS sequence"/>
</dbReference>
<feature type="binding site" evidence="6">
    <location>
        <position position="146"/>
    </location>
    <ligand>
        <name>Zn(2+)</name>
        <dbReference type="ChEBI" id="CHEBI:29105"/>
    </ligand>
</feature>
<comment type="catalytic activity">
    <reaction evidence="6">
        <text>L-rhamnulose 1-phosphate = (S)-lactaldehyde + dihydroxyacetone phosphate</text>
        <dbReference type="Rhea" id="RHEA:19689"/>
        <dbReference type="ChEBI" id="CHEBI:18041"/>
        <dbReference type="ChEBI" id="CHEBI:57642"/>
        <dbReference type="ChEBI" id="CHEBI:58313"/>
        <dbReference type="EC" id="4.1.2.19"/>
    </reaction>
</comment>
<dbReference type="GO" id="GO:0005829">
    <property type="term" value="C:cytosol"/>
    <property type="evidence" value="ECO:0007669"/>
    <property type="project" value="TreeGrafter"/>
</dbReference>
<comment type="function">
    <text evidence="6">Catalyzes the reversible cleavage of L-rhamnulose-1-phosphate to dihydroxyacetone phosphate (DHAP) and L-lactaldehyde.</text>
</comment>
<dbReference type="InterPro" id="IPR036409">
    <property type="entry name" value="Aldolase_II/adducin_N_sf"/>
</dbReference>
<name>A0A1I2QYU4_9BACL</name>
<evidence type="ECO:0000313" key="8">
    <source>
        <dbReference type="EMBL" id="SFG32439.1"/>
    </source>
</evidence>